<gene>
    <name evidence="1" type="ORF">SDC9_191727</name>
</gene>
<dbReference type="InterPro" id="IPR002591">
    <property type="entry name" value="Phosphodiest/P_Trfase"/>
</dbReference>
<accession>A0A645HZZ3</accession>
<organism evidence="1">
    <name type="scientific">bioreactor metagenome</name>
    <dbReference type="NCBI Taxonomy" id="1076179"/>
    <lineage>
        <taxon>unclassified sequences</taxon>
        <taxon>metagenomes</taxon>
        <taxon>ecological metagenomes</taxon>
    </lineage>
</organism>
<dbReference type="Pfam" id="PF01663">
    <property type="entry name" value="Phosphodiest"/>
    <property type="match status" value="1"/>
</dbReference>
<dbReference type="AlphaFoldDB" id="A0A645HZZ3"/>
<evidence type="ECO:0000313" key="1">
    <source>
        <dbReference type="EMBL" id="MPN44166.1"/>
    </source>
</evidence>
<proteinExistence type="predicted"/>
<dbReference type="EMBL" id="VSSQ01103081">
    <property type="protein sequence ID" value="MPN44166.1"/>
    <property type="molecule type" value="Genomic_DNA"/>
</dbReference>
<sequence length="193" mass="22113">MCERIAAVSRQTDPTFTYVYWNEPDATMHEDGCYVQSTKTVLTDIDRQLALMAERLPADTLLLITPDHGMIDVEEAKLGNYPDLNECFYRAATMEPRCNSFYVKEDKKVIFEQLFAEYFPDFLLLTRDEAFNNQLFGSGEVHPELPGMLGNYFGMAIGSRIIAHDSDHHFNFKAHHAGLTADEMIIPLIAYYR</sequence>
<comment type="caution">
    <text evidence="1">The sequence shown here is derived from an EMBL/GenBank/DDBJ whole genome shotgun (WGS) entry which is preliminary data.</text>
</comment>
<dbReference type="InterPro" id="IPR017850">
    <property type="entry name" value="Alkaline_phosphatase_core_sf"/>
</dbReference>
<reference evidence="1" key="1">
    <citation type="submission" date="2019-08" db="EMBL/GenBank/DDBJ databases">
        <authorList>
            <person name="Kucharzyk K."/>
            <person name="Murdoch R.W."/>
            <person name="Higgins S."/>
            <person name="Loffler F."/>
        </authorList>
    </citation>
    <scope>NUCLEOTIDE SEQUENCE</scope>
</reference>
<dbReference type="SUPFAM" id="SSF53649">
    <property type="entry name" value="Alkaline phosphatase-like"/>
    <property type="match status" value="1"/>
</dbReference>
<name>A0A645HZZ3_9ZZZZ</name>
<protein>
    <submittedName>
        <fullName evidence="1">Uncharacterized protein</fullName>
    </submittedName>
</protein>
<dbReference type="Gene3D" id="3.40.720.10">
    <property type="entry name" value="Alkaline Phosphatase, subunit A"/>
    <property type="match status" value="1"/>
</dbReference>